<reference evidence="3" key="1">
    <citation type="submission" date="2016-11" db="UniProtKB">
        <authorList>
            <consortium name="WormBaseParasite"/>
        </authorList>
    </citation>
    <scope>IDENTIFICATION</scope>
</reference>
<organism evidence="2 3">
    <name type="scientific">Heterorhabditis bacteriophora</name>
    <name type="common">Entomopathogenic nematode worm</name>
    <dbReference type="NCBI Taxonomy" id="37862"/>
    <lineage>
        <taxon>Eukaryota</taxon>
        <taxon>Metazoa</taxon>
        <taxon>Ecdysozoa</taxon>
        <taxon>Nematoda</taxon>
        <taxon>Chromadorea</taxon>
        <taxon>Rhabditida</taxon>
        <taxon>Rhabditina</taxon>
        <taxon>Rhabditomorpha</taxon>
        <taxon>Strongyloidea</taxon>
        <taxon>Heterorhabditidae</taxon>
        <taxon>Heterorhabditis</taxon>
    </lineage>
</organism>
<dbReference type="WBParaSite" id="Hba_09571">
    <property type="protein sequence ID" value="Hba_09571"/>
    <property type="gene ID" value="Hba_09571"/>
</dbReference>
<dbReference type="Proteomes" id="UP000095283">
    <property type="component" value="Unplaced"/>
</dbReference>
<evidence type="ECO:0000313" key="3">
    <source>
        <dbReference type="WBParaSite" id="Hba_09571"/>
    </source>
</evidence>
<accession>A0A1I7WWI7</accession>
<keyword evidence="2" id="KW-1185">Reference proteome</keyword>
<evidence type="ECO:0000313" key="2">
    <source>
        <dbReference type="Proteomes" id="UP000095283"/>
    </source>
</evidence>
<dbReference type="InterPro" id="IPR029048">
    <property type="entry name" value="HSP70_C_sf"/>
</dbReference>
<name>A0A1I7WWI7_HETBA</name>
<dbReference type="AlphaFoldDB" id="A0A1I7WWI7"/>
<evidence type="ECO:0000256" key="1">
    <source>
        <dbReference type="SAM" id="MobiDB-lite"/>
    </source>
</evidence>
<sequence>MHFYQIILPYLKIYFQEEIDAKASELRSICQSIMSKLYSTGQQSAPGRTCRDEGQGFPGGNRPDGYSRPTVEEVD</sequence>
<feature type="region of interest" description="Disordered" evidence="1">
    <location>
        <begin position="41"/>
        <end position="75"/>
    </location>
</feature>
<dbReference type="Gene3D" id="1.20.1270.10">
    <property type="match status" value="1"/>
</dbReference>
<proteinExistence type="predicted"/>
<protein>
    <submittedName>
        <fullName evidence="3">Uncharacterized protein</fullName>
    </submittedName>
</protein>